<feature type="modified residue" description="4-aspartylphosphate" evidence="2">
    <location>
        <position position="796"/>
    </location>
</feature>
<dbReference type="CDD" id="cd17546">
    <property type="entry name" value="REC_hyHK_CKI1_RcsC-like"/>
    <property type="match status" value="1"/>
</dbReference>
<dbReference type="InterPro" id="IPR005467">
    <property type="entry name" value="His_kinase_dom"/>
</dbReference>
<dbReference type="PROSITE" id="PS50110">
    <property type="entry name" value="RESPONSE_REGULATORY"/>
    <property type="match status" value="1"/>
</dbReference>
<feature type="domain" description="Histidine kinase" evidence="5">
    <location>
        <begin position="359"/>
        <end position="584"/>
    </location>
</feature>
<dbReference type="OrthoDB" id="21225at2759"/>
<dbReference type="PANTHER" id="PTHR43719:SF28">
    <property type="entry name" value="PEROXIDE STRESS-ACTIVATED HISTIDINE KINASE MAK1-RELATED"/>
    <property type="match status" value="1"/>
</dbReference>
<dbReference type="InterPro" id="IPR050956">
    <property type="entry name" value="2C_system_His_kinase"/>
</dbReference>
<evidence type="ECO:0000259" key="5">
    <source>
        <dbReference type="PROSITE" id="PS50109"/>
    </source>
</evidence>
<dbReference type="GO" id="GO:0000155">
    <property type="term" value="F:phosphorelay sensor kinase activity"/>
    <property type="evidence" value="ECO:0007669"/>
    <property type="project" value="InterPro"/>
</dbReference>
<dbReference type="InterPro" id="IPR003594">
    <property type="entry name" value="HATPase_dom"/>
</dbReference>
<gene>
    <name evidence="7" type="ORF">PSON_ATCC_30995.1.T1530099</name>
</gene>
<dbReference type="InterPro" id="IPR001789">
    <property type="entry name" value="Sig_transdc_resp-reg_receiver"/>
</dbReference>
<evidence type="ECO:0000313" key="8">
    <source>
        <dbReference type="Proteomes" id="UP000692954"/>
    </source>
</evidence>
<dbReference type="Proteomes" id="UP000692954">
    <property type="component" value="Unassembled WGS sequence"/>
</dbReference>
<proteinExistence type="predicted"/>
<keyword evidence="3" id="KW-0175">Coiled coil</keyword>
<comment type="caution">
    <text evidence="7">The sequence shown here is derived from an EMBL/GenBank/DDBJ whole genome shotgun (WGS) entry which is preliminary data.</text>
</comment>
<dbReference type="Pfam" id="PF00072">
    <property type="entry name" value="Response_reg"/>
    <property type="match status" value="1"/>
</dbReference>
<evidence type="ECO:0000313" key="7">
    <source>
        <dbReference type="EMBL" id="CAD8124762.1"/>
    </source>
</evidence>
<evidence type="ECO:0000256" key="1">
    <source>
        <dbReference type="ARBA" id="ARBA00022553"/>
    </source>
</evidence>
<name>A0A8S1RBV1_9CILI</name>
<dbReference type="AlphaFoldDB" id="A0A8S1RBV1"/>
<feature type="chain" id="PRO_5035899983" evidence="4">
    <location>
        <begin position="20"/>
        <end position="865"/>
    </location>
</feature>
<protein>
    <submittedName>
        <fullName evidence="7">Uncharacterized protein</fullName>
    </submittedName>
</protein>
<dbReference type="SMART" id="SM00387">
    <property type="entry name" value="HATPase_c"/>
    <property type="match status" value="1"/>
</dbReference>
<dbReference type="Pfam" id="PF02518">
    <property type="entry name" value="HATPase_c"/>
    <property type="match status" value="1"/>
</dbReference>
<feature type="domain" description="Response regulatory" evidence="6">
    <location>
        <begin position="739"/>
        <end position="865"/>
    </location>
</feature>
<dbReference type="InterPro" id="IPR003661">
    <property type="entry name" value="HisK_dim/P_dom"/>
</dbReference>
<dbReference type="CDD" id="cd00082">
    <property type="entry name" value="HisKA"/>
    <property type="match status" value="1"/>
</dbReference>
<evidence type="ECO:0000256" key="4">
    <source>
        <dbReference type="SAM" id="SignalP"/>
    </source>
</evidence>
<dbReference type="SMART" id="SM00448">
    <property type="entry name" value="REC"/>
    <property type="match status" value="1"/>
</dbReference>
<organism evidence="7 8">
    <name type="scientific">Paramecium sonneborni</name>
    <dbReference type="NCBI Taxonomy" id="65129"/>
    <lineage>
        <taxon>Eukaryota</taxon>
        <taxon>Sar</taxon>
        <taxon>Alveolata</taxon>
        <taxon>Ciliophora</taxon>
        <taxon>Intramacronucleata</taxon>
        <taxon>Oligohymenophorea</taxon>
        <taxon>Peniculida</taxon>
        <taxon>Parameciidae</taxon>
        <taxon>Paramecium</taxon>
    </lineage>
</organism>
<evidence type="ECO:0000256" key="2">
    <source>
        <dbReference type="PROSITE-ProRule" id="PRU00169"/>
    </source>
</evidence>
<reference evidence="7" key="1">
    <citation type="submission" date="2021-01" db="EMBL/GenBank/DDBJ databases">
        <authorList>
            <consortium name="Genoscope - CEA"/>
            <person name="William W."/>
        </authorList>
    </citation>
    <scope>NUCLEOTIDE SEQUENCE</scope>
</reference>
<dbReference type="PANTHER" id="PTHR43719">
    <property type="entry name" value="TWO-COMPONENT HISTIDINE KINASE"/>
    <property type="match status" value="1"/>
</dbReference>
<evidence type="ECO:0000256" key="3">
    <source>
        <dbReference type="SAM" id="Coils"/>
    </source>
</evidence>
<dbReference type="PROSITE" id="PS50109">
    <property type="entry name" value="HIS_KIN"/>
    <property type="match status" value="1"/>
</dbReference>
<keyword evidence="4" id="KW-0732">Signal</keyword>
<accession>A0A8S1RBV1</accession>
<keyword evidence="1 2" id="KW-0597">Phosphoprotein</keyword>
<feature type="coiled-coil region" evidence="3">
    <location>
        <begin position="128"/>
        <end position="155"/>
    </location>
</feature>
<feature type="signal peptide" evidence="4">
    <location>
        <begin position="1"/>
        <end position="19"/>
    </location>
</feature>
<evidence type="ECO:0000259" key="6">
    <source>
        <dbReference type="PROSITE" id="PS50110"/>
    </source>
</evidence>
<keyword evidence="8" id="KW-1185">Reference proteome</keyword>
<sequence>MLIKFILTLSLTLITIALQKKFDPIIARFIKFICEIVSISQLISQEEWNSLGILSLVLDKGILIKNHENYNCLFDYLVLKVLSLTYISLYWSNQVFIIILCNAIALDTYQIIHLYATNRQVQKYKLGIKQKRQSVENLNINNEKINQVENFMKNEEFKNNEILVKNEEYINYDNLIINEDLWIKRMNAIPISIIILSKKALAIKFKNETAKKNFNTLCYNDNEINDLIMNKLEFTILEDSLEMLKNSSSYIIRKQFLNKPVNLSHSSQCDMENFKKLSLLQISQNFLAGEYNNLMKPLTNSIDLYCHQIQDSQSFQINGTIFSSDGDDELTIILSDISKQMQLQQFIVKDEFQKKVIESLSHELKTPLNSSINFIKSAIANELLPLSIKEQCLEPASIALQLQSYIINDVIDFSQFYNNSLEVCVKEFEIKDIISEITSIFNLQFYEKGLDFVIDLTKNTSTYMSTDYNRLMQILVNVIQNSLKYTYNGGAILKIKNLEDDVIQFSVSDTGIGIKSDMIKKLNTYVNQVENLKYFSKLKSWNGIGLLISSILLHQLNPQFSETFQIKSKLNKGTKFKFKIKQILIDELNNYTDDISKKKSVKFRRSSKKTYHNNLVGTVIYVNENAQISSNLGINGKAMSSFNKMPKVRTDYDQQSIESEKKQQNLSDQYILLENQQHNFILNIINQNKQNGSFEQQSIKSSSMKSKILSYSQLKIMERQNNDFALQNFKNKQCCKCRRIMSVDDEIFNQNSIKLLIERFGFEVIIAYNGQDAIAKIQFLRKCSKECALLNLILMDYSMPIMDGIECTIQLKRMMKENIIPNINIVGLTAFTSKLEIDSCLNAGMIEVLFKPLKLNDFCELLTLL</sequence>
<dbReference type="EMBL" id="CAJJDN010000153">
    <property type="protein sequence ID" value="CAD8124762.1"/>
    <property type="molecule type" value="Genomic_DNA"/>
</dbReference>